<dbReference type="AlphaFoldDB" id="A0AA88CU97"/>
<accession>A0AA88CU97</accession>
<name>A0AA88CU97_FICCA</name>
<keyword evidence="3" id="KW-1185">Reference proteome</keyword>
<dbReference type="EMBL" id="BTGU01001961">
    <property type="protein sequence ID" value="GMN31960.1"/>
    <property type="molecule type" value="Genomic_DNA"/>
</dbReference>
<sequence>MSHPHLITNLNIMAGSGCKKFKNYNLRNKSTQNTPIFLPSLPTHSYLQFQMIVAVDRLRRPRSRTLTRQNLRRCPEQSLATSESRSSWQPFLNEEDSQHPLDGDSRRRNCDRDPTTSSPLEIVPTKPSNGAP</sequence>
<dbReference type="Proteomes" id="UP001187192">
    <property type="component" value="Unassembled WGS sequence"/>
</dbReference>
<evidence type="ECO:0000313" key="2">
    <source>
        <dbReference type="EMBL" id="GMN31960.1"/>
    </source>
</evidence>
<organism evidence="2 3">
    <name type="scientific">Ficus carica</name>
    <name type="common">Common fig</name>
    <dbReference type="NCBI Taxonomy" id="3494"/>
    <lineage>
        <taxon>Eukaryota</taxon>
        <taxon>Viridiplantae</taxon>
        <taxon>Streptophyta</taxon>
        <taxon>Embryophyta</taxon>
        <taxon>Tracheophyta</taxon>
        <taxon>Spermatophyta</taxon>
        <taxon>Magnoliopsida</taxon>
        <taxon>eudicotyledons</taxon>
        <taxon>Gunneridae</taxon>
        <taxon>Pentapetalae</taxon>
        <taxon>rosids</taxon>
        <taxon>fabids</taxon>
        <taxon>Rosales</taxon>
        <taxon>Moraceae</taxon>
        <taxon>Ficeae</taxon>
        <taxon>Ficus</taxon>
    </lineage>
</organism>
<feature type="compositionally biased region" description="Basic and acidic residues" evidence="1">
    <location>
        <begin position="96"/>
        <end position="114"/>
    </location>
</feature>
<gene>
    <name evidence="2" type="ORF">TIFTF001_041663</name>
</gene>
<protein>
    <submittedName>
        <fullName evidence="2">Uncharacterized protein</fullName>
    </submittedName>
</protein>
<evidence type="ECO:0000313" key="3">
    <source>
        <dbReference type="Proteomes" id="UP001187192"/>
    </source>
</evidence>
<proteinExistence type="predicted"/>
<evidence type="ECO:0000256" key="1">
    <source>
        <dbReference type="SAM" id="MobiDB-lite"/>
    </source>
</evidence>
<comment type="caution">
    <text evidence="2">The sequence shown here is derived from an EMBL/GenBank/DDBJ whole genome shotgun (WGS) entry which is preliminary data.</text>
</comment>
<reference evidence="2" key="1">
    <citation type="submission" date="2023-07" db="EMBL/GenBank/DDBJ databases">
        <title>draft genome sequence of fig (Ficus carica).</title>
        <authorList>
            <person name="Takahashi T."/>
            <person name="Nishimura K."/>
        </authorList>
    </citation>
    <scope>NUCLEOTIDE SEQUENCE</scope>
</reference>
<feature type="compositionally biased region" description="Polar residues" evidence="1">
    <location>
        <begin position="78"/>
        <end position="90"/>
    </location>
</feature>
<feature type="region of interest" description="Disordered" evidence="1">
    <location>
        <begin position="66"/>
        <end position="132"/>
    </location>
</feature>